<feature type="compositionally biased region" description="Basic and acidic residues" evidence="1">
    <location>
        <begin position="407"/>
        <end position="425"/>
    </location>
</feature>
<feature type="region of interest" description="Disordered" evidence="1">
    <location>
        <begin position="156"/>
        <end position="203"/>
    </location>
</feature>
<proteinExistence type="predicted"/>
<feature type="compositionally biased region" description="Basic and acidic residues" evidence="1">
    <location>
        <begin position="317"/>
        <end position="356"/>
    </location>
</feature>
<feature type="compositionally biased region" description="Basic and acidic residues" evidence="1">
    <location>
        <begin position="451"/>
        <end position="468"/>
    </location>
</feature>
<keyword evidence="3" id="KW-1185">Reference proteome</keyword>
<organism evidence="2 3">
    <name type="scientific">Entamoeba invadens IP1</name>
    <dbReference type="NCBI Taxonomy" id="370355"/>
    <lineage>
        <taxon>Eukaryota</taxon>
        <taxon>Amoebozoa</taxon>
        <taxon>Evosea</taxon>
        <taxon>Archamoebae</taxon>
        <taxon>Mastigamoebida</taxon>
        <taxon>Entamoebidae</taxon>
        <taxon>Entamoeba</taxon>
    </lineage>
</organism>
<feature type="region of interest" description="Disordered" evidence="1">
    <location>
        <begin position="842"/>
        <end position="861"/>
    </location>
</feature>
<dbReference type="SUPFAM" id="SSF48371">
    <property type="entry name" value="ARM repeat"/>
    <property type="match status" value="1"/>
</dbReference>
<accession>A0A0A1UDT4</accession>
<evidence type="ECO:0000313" key="2">
    <source>
        <dbReference type="EMBL" id="ELP91946.1"/>
    </source>
</evidence>
<feature type="region of interest" description="Disordered" evidence="1">
    <location>
        <begin position="226"/>
        <end position="382"/>
    </location>
</feature>
<dbReference type="RefSeq" id="XP_004258717.1">
    <property type="nucleotide sequence ID" value="XM_004258669.1"/>
</dbReference>
<feature type="region of interest" description="Disordered" evidence="1">
    <location>
        <begin position="396"/>
        <end position="500"/>
    </location>
</feature>
<dbReference type="InterPro" id="IPR016024">
    <property type="entry name" value="ARM-type_fold"/>
</dbReference>
<feature type="compositionally biased region" description="Basic and acidic residues" evidence="1">
    <location>
        <begin position="254"/>
        <end position="289"/>
    </location>
</feature>
<feature type="compositionally biased region" description="Basic residues" evidence="1">
    <location>
        <begin position="305"/>
        <end position="316"/>
    </location>
</feature>
<feature type="compositionally biased region" description="Basic and acidic residues" evidence="1">
    <location>
        <begin position="169"/>
        <end position="184"/>
    </location>
</feature>
<sequence length="861" mass="99748">MSKAEKKNDEVSLLQLNLHAKTFTPKIKKRVMGAVVPKAVKIPETFQDEQPVVISKEFYAPMTTKSAGIPNTQIASFNFESTAFFKPNSSKRKRDEKSEKDENFNKEKQNEQEDLQHFEEKVDKKLEKPETPKVEPLKTSSAEIVVSGYKLKTNSFFHSRKSQKSETPLSEKEKKNAELPKVADDVSGTTVNNDEHTEIKSESHVSFGKDVILEIKKDIPEISQSHINAEKLESEPNEQSVKKDENLVQTESVPSHEEKAEEKEEKKEKIFVQDKWWEKQQKDEPKEPEIIEPENEWNEVLSKTEKKKKKKKHSKKAKSETPRRKEKPKEIKTELIENEIAEKNEDQFELNEKAQHSNENPEIAITNDEMQNETSDKAEKENEMIIEKRDEIKEFYRPYTSPSVPHDSQRESVHTKGKAESRRNSTENVNEEMYKPPMRVSEGEGAPTENNTKETKEESEKEKQKEIENYYSPPMRVSSGEPAPKEEFSPINEKEEETYVPRFRVTEGEQAPIEDEFLPEKPVPIPAQNEEMLTETKLSSIEDERIKEDNEADEEVYRRSLNAPPLAPSATPSVPQNVYSIDQMLDLRSKKVRARDSVYEIFQRFLIKKEKKEEKLINVDQSKAMYRQWFNQLTELTIDKVSSQMALQMRSKDDVETMLSILFKNAINERRYVQLYVKFFVKVRNAMLVVDTKKDLAIDMIKFLLGKAENQFTHPPTVRMPSENETDIERIEREDANAVDEFEYLGTVFLVSYLYTEGTVIADLVLQCLHSLSNIKGRLPTKAFTTLIKETCDKLVNEKVDMTDVLNTIKKMQAVDGISKFEQIVLENSKDQIIKATKLYKEKSANESRKGNTEKKKQRLD</sequence>
<evidence type="ECO:0000256" key="1">
    <source>
        <dbReference type="SAM" id="MobiDB-lite"/>
    </source>
</evidence>
<gene>
    <name evidence="2" type="ORF">EIN_400360</name>
</gene>
<dbReference type="AlphaFoldDB" id="A0A0A1UDT4"/>
<dbReference type="Gene3D" id="1.25.40.180">
    <property type="match status" value="1"/>
</dbReference>
<feature type="compositionally biased region" description="Basic and acidic residues" evidence="1">
    <location>
        <begin position="193"/>
        <end position="203"/>
    </location>
</feature>
<evidence type="ECO:0000313" key="3">
    <source>
        <dbReference type="Proteomes" id="UP000014680"/>
    </source>
</evidence>
<dbReference type="Proteomes" id="UP000014680">
    <property type="component" value="Unassembled WGS sequence"/>
</dbReference>
<feature type="region of interest" description="Disordered" evidence="1">
    <location>
        <begin position="87"/>
        <end position="139"/>
    </location>
</feature>
<name>A0A0A1UDT4_ENTIV</name>
<protein>
    <submittedName>
        <fullName evidence="2">Caldesmon, putative</fullName>
    </submittedName>
</protein>
<dbReference type="KEGG" id="eiv:EIN_400360"/>
<reference evidence="2 3" key="1">
    <citation type="submission" date="2012-10" db="EMBL/GenBank/DDBJ databases">
        <authorList>
            <person name="Zafar N."/>
            <person name="Inman J."/>
            <person name="Hall N."/>
            <person name="Lorenzi H."/>
            <person name="Caler E."/>
        </authorList>
    </citation>
    <scope>NUCLEOTIDE SEQUENCE [LARGE SCALE GENOMIC DNA]</scope>
    <source>
        <strain evidence="2 3">IP1</strain>
    </source>
</reference>
<feature type="compositionally biased region" description="Basic and acidic residues" evidence="1">
    <location>
        <begin position="93"/>
        <end position="136"/>
    </location>
</feature>
<dbReference type="VEuPathDB" id="AmoebaDB:EIN_400360"/>
<feature type="compositionally biased region" description="Basic and acidic residues" evidence="1">
    <location>
        <begin position="228"/>
        <end position="246"/>
    </location>
</feature>
<dbReference type="EMBL" id="KB206411">
    <property type="protein sequence ID" value="ELP91946.1"/>
    <property type="molecule type" value="Genomic_DNA"/>
</dbReference>
<dbReference type="GeneID" id="14890835"/>
<dbReference type="OrthoDB" id="514777at2759"/>